<comment type="caution">
    <text evidence="11">The sequence shown here is derived from an EMBL/GenBank/DDBJ whole genome shotgun (WGS) entry which is preliminary data.</text>
</comment>
<accession>A0A845QGX0</accession>
<evidence type="ECO:0000256" key="1">
    <source>
        <dbReference type="ARBA" id="ARBA00007074"/>
    </source>
</evidence>
<keyword evidence="6" id="KW-0788">Thiol protease</keyword>
<gene>
    <name evidence="11" type="ORF">D0435_00050</name>
</gene>
<evidence type="ECO:0000256" key="6">
    <source>
        <dbReference type="ARBA" id="ARBA00022807"/>
    </source>
</evidence>
<evidence type="ECO:0000259" key="9">
    <source>
        <dbReference type="PROSITE" id="PS51782"/>
    </source>
</evidence>
<dbReference type="SUPFAM" id="SSF54001">
    <property type="entry name" value="Cysteine proteinases"/>
    <property type="match status" value="1"/>
</dbReference>
<evidence type="ECO:0000313" key="12">
    <source>
        <dbReference type="Proteomes" id="UP000446866"/>
    </source>
</evidence>
<dbReference type="InterPro" id="IPR011098">
    <property type="entry name" value="G5_dom"/>
</dbReference>
<dbReference type="SMART" id="SM01208">
    <property type="entry name" value="G5"/>
    <property type="match status" value="1"/>
</dbReference>
<dbReference type="Gene3D" id="3.10.350.10">
    <property type="entry name" value="LysM domain"/>
    <property type="match status" value="1"/>
</dbReference>
<keyword evidence="3 7" id="KW-0732">Signal</keyword>
<reference evidence="11 12" key="1">
    <citation type="submission" date="2018-08" db="EMBL/GenBank/DDBJ databases">
        <title>Murine metabolic-syndrome-specific gut microbial biobank.</title>
        <authorList>
            <person name="Liu C."/>
        </authorList>
    </citation>
    <scope>NUCLEOTIDE SEQUENCE [LARGE SCALE GENOMIC DNA]</scope>
    <source>
        <strain evidence="11 12">28</strain>
    </source>
</reference>
<proteinExistence type="inferred from homology"/>
<keyword evidence="2" id="KW-0645">Protease</keyword>
<dbReference type="RefSeq" id="WP_160200369.1">
    <property type="nucleotide sequence ID" value="NZ_QXWK01000001.1"/>
</dbReference>
<evidence type="ECO:0000259" key="10">
    <source>
        <dbReference type="PROSITE" id="PS51935"/>
    </source>
</evidence>
<dbReference type="GO" id="GO:0008234">
    <property type="term" value="F:cysteine-type peptidase activity"/>
    <property type="evidence" value="ECO:0007669"/>
    <property type="project" value="UniProtKB-KW"/>
</dbReference>
<evidence type="ECO:0000259" key="8">
    <source>
        <dbReference type="PROSITE" id="PS51109"/>
    </source>
</evidence>
<dbReference type="GO" id="GO:0006508">
    <property type="term" value="P:proteolysis"/>
    <property type="evidence" value="ECO:0007669"/>
    <property type="project" value="UniProtKB-KW"/>
</dbReference>
<dbReference type="AlphaFoldDB" id="A0A845QGX0"/>
<dbReference type="InterPro" id="IPR000064">
    <property type="entry name" value="NLP_P60_dom"/>
</dbReference>
<keyword evidence="5" id="KW-0378">Hydrolase</keyword>
<name>A0A845QGX0_9FIRM</name>
<dbReference type="PROSITE" id="PS51109">
    <property type="entry name" value="G5"/>
    <property type="match status" value="1"/>
</dbReference>
<evidence type="ECO:0000256" key="7">
    <source>
        <dbReference type="SAM" id="SignalP"/>
    </source>
</evidence>
<sequence>MSNHSMTRVNTKIKRVFKATASVLLIMSMMFTVVFGFTGTAHAADQFETELWAVVIGDEEVLYVDSEESANQVIEGLSNYYLSKGSNVLEVQFDPIIEIKKITAYIDEEFSAFSSNARTIDVEEAIAKLSEGKVEYYVYKTEEGDTLKSIAKEKGISAKKLASLNFGEYDTDETIKEGTYMVLYSEVPYVEVTTVEEIISTKSIDYNTVYKKTSSLTKGTQKVKTKGVKGKQAVTEKITKVNGEETNSELISKQTIKKPVDKVVLKGTGSVTAKAGKTFDFVEGSEVVEYAKQFVGNPYRYGGTSLTNGADCSGFVYAVYKHFGIDLPRTGQSGVGKAVSYKNAKKGDILIYSGHVAIYAGNGKAVHAVNERLGIRVTSATYTGPIIGVRRILD</sequence>
<dbReference type="PROSITE" id="PS51935">
    <property type="entry name" value="NLPC_P60"/>
    <property type="match status" value="1"/>
</dbReference>
<dbReference type="Gene3D" id="2.20.230.10">
    <property type="entry name" value="Resuscitation-promoting factor rpfb"/>
    <property type="match status" value="1"/>
</dbReference>
<dbReference type="Pfam" id="PF00877">
    <property type="entry name" value="NLPC_P60"/>
    <property type="match status" value="1"/>
</dbReference>
<evidence type="ECO:0000256" key="2">
    <source>
        <dbReference type="ARBA" id="ARBA00022670"/>
    </source>
</evidence>
<feature type="domain" description="LysM" evidence="9">
    <location>
        <begin position="137"/>
        <end position="183"/>
    </location>
</feature>
<dbReference type="Pfam" id="PF07501">
    <property type="entry name" value="G5"/>
    <property type="match status" value="1"/>
</dbReference>
<evidence type="ECO:0000313" key="11">
    <source>
        <dbReference type="EMBL" id="NBH60065.1"/>
    </source>
</evidence>
<dbReference type="InterPro" id="IPR038765">
    <property type="entry name" value="Papain-like_cys_pep_sf"/>
</dbReference>
<comment type="similarity">
    <text evidence="1">Belongs to the peptidase C40 family.</text>
</comment>
<feature type="domain" description="G5" evidence="8">
    <location>
        <begin position="189"/>
        <end position="270"/>
    </location>
</feature>
<evidence type="ECO:0000256" key="5">
    <source>
        <dbReference type="ARBA" id="ARBA00022801"/>
    </source>
</evidence>
<dbReference type="CDD" id="cd00118">
    <property type="entry name" value="LysM"/>
    <property type="match status" value="1"/>
</dbReference>
<dbReference type="PANTHER" id="PTHR47053">
    <property type="entry name" value="MUREIN DD-ENDOPEPTIDASE MEPH-RELATED"/>
    <property type="match status" value="1"/>
</dbReference>
<keyword evidence="12" id="KW-1185">Reference proteome</keyword>
<dbReference type="Gene3D" id="3.90.1720.10">
    <property type="entry name" value="endopeptidase domain like (from Nostoc punctiforme)"/>
    <property type="match status" value="1"/>
</dbReference>
<dbReference type="Pfam" id="PF01476">
    <property type="entry name" value="LysM"/>
    <property type="match status" value="1"/>
</dbReference>
<keyword evidence="4" id="KW-0677">Repeat</keyword>
<dbReference type="EMBL" id="QXWK01000001">
    <property type="protein sequence ID" value="NBH60065.1"/>
    <property type="molecule type" value="Genomic_DNA"/>
</dbReference>
<feature type="chain" id="PRO_5032403787" evidence="7">
    <location>
        <begin position="44"/>
        <end position="394"/>
    </location>
</feature>
<dbReference type="InterPro" id="IPR036779">
    <property type="entry name" value="LysM_dom_sf"/>
</dbReference>
<organism evidence="11 12">
    <name type="scientific">Anaerotruncus colihominis</name>
    <dbReference type="NCBI Taxonomy" id="169435"/>
    <lineage>
        <taxon>Bacteria</taxon>
        <taxon>Bacillati</taxon>
        <taxon>Bacillota</taxon>
        <taxon>Clostridia</taxon>
        <taxon>Eubacteriales</taxon>
        <taxon>Oscillospiraceae</taxon>
        <taxon>Anaerotruncus</taxon>
    </lineage>
</organism>
<dbReference type="PROSITE" id="PS51782">
    <property type="entry name" value="LYSM"/>
    <property type="match status" value="1"/>
</dbReference>
<dbReference type="Proteomes" id="UP000446866">
    <property type="component" value="Unassembled WGS sequence"/>
</dbReference>
<evidence type="ECO:0000256" key="4">
    <source>
        <dbReference type="ARBA" id="ARBA00022737"/>
    </source>
</evidence>
<dbReference type="InterPro" id="IPR018392">
    <property type="entry name" value="LysM"/>
</dbReference>
<feature type="signal peptide" evidence="7">
    <location>
        <begin position="1"/>
        <end position="43"/>
    </location>
</feature>
<feature type="domain" description="NlpC/P60" evidence="10">
    <location>
        <begin position="281"/>
        <end position="394"/>
    </location>
</feature>
<dbReference type="PANTHER" id="PTHR47053:SF1">
    <property type="entry name" value="MUREIN DD-ENDOPEPTIDASE MEPH-RELATED"/>
    <property type="match status" value="1"/>
</dbReference>
<evidence type="ECO:0000256" key="3">
    <source>
        <dbReference type="ARBA" id="ARBA00022729"/>
    </source>
</evidence>
<protein>
    <submittedName>
        <fullName evidence="11">LysM peptidoglycan-binding domain-containing protein</fullName>
    </submittedName>
</protein>
<dbReference type="InterPro" id="IPR051202">
    <property type="entry name" value="Peptidase_C40"/>
</dbReference>